<dbReference type="OrthoDB" id="6263237at2759"/>
<feature type="region of interest" description="Disordered" evidence="1">
    <location>
        <begin position="120"/>
        <end position="147"/>
    </location>
</feature>
<name>A0A3P6UQ47_DIBLA</name>
<proteinExistence type="predicted"/>
<organism evidence="2 3">
    <name type="scientific">Dibothriocephalus latus</name>
    <name type="common">Fish tapeworm</name>
    <name type="synonym">Diphyllobothrium latum</name>
    <dbReference type="NCBI Taxonomy" id="60516"/>
    <lineage>
        <taxon>Eukaryota</taxon>
        <taxon>Metazoa</taxon>
        <taxon>Spiralia</taxon>
        <taxon>Lophotrochozoa</taxon>
        <taxon>Platyhelminthes</taxon>
        <taxon>Cestoda</taxon>
        <taxon>Eucestoda</taxon>
        <taxon>Diphyllobothriidea</taxon>
        <taxon>Diphyllobothriidae</taxon>
        <taxon>Dibothriocephalus</taxon>
    </lineage>
</organism>
<accession>A0A3P6UQ47</accession>
<gene>
    <name evidence="2" type="ORF">DILT_LOCUS3219</name>
</gene>
<evidence type="ECO:0000256" key="1">
    <source>
        <dbReference type="SAM" id="MobiDB-lite"/>
    </source>
</evidence>
<sequence>MAEHNRAVNRMDRLSLAVEHCADAGHKFAFQNAEIMCRRNDHVVRETIEAWHRGTTSINRCVALPAADQALRKQLNEEKSKREHRRNVNLPTCEPMMDTHVAEPQPEVAIISSIGSSAWSASVKPDGRMSTSRSAGRWRQLQSIAAR</sequence>
<evidence type="ECO:0000313" key="2">
    <source>
        <dbReference type="EMBL" id="VDK81348.1"/>
    </source>
</evidence>
<protein>
    <submittedName>
        <fullName evidence="2">Uncharacterized protein</fullName>
    </submittedName>
</protein>
<keyword evidence="3" id="KW-1185">Reference proteome</keyword>
<feature type="compositionally biased region" description="Polar residues" evidence="1">
    <location>
        <begin position="129"/>
        <end position="147"/>
    </location>
</feature>
<dbReference type="Proteomes" id="UP000281553">
    <property type="component" value="Unassembled WGS sequence"/>
</dbReference>
<reference evidence="2 3" key="1">
    <citation type="submission" date="2018-11" db="EMBL/GenBank/DDBJ databases">
        <authorList>
            <consortium name="Pathogen Informatics"/>
        </authorList>
    </citation>
    <scope>NUCLEOTIDE SEQUENCE [LARGE SCALE GENOMIC DNA]</scope>
</reference>
<dbReference type="EMBL" id="UYRU01043324">
    <property type="protein sequence ID" value="VDK81348.1"/>
    <property type="molecule type" value="Genomic_DNA"/>
</dbReference>
<evidence type="ECO:0000313" key="3">
    <source>
        <dbReference type="Proteomes" id="UP000281553"/>
    </source>
</evidence>
<dbReference type="AlphaFoldDB" id="A0A3P6UQ47"/>